<accession>A0A0J6CND5</accession>
<dbReference type="Proteomes" id="UP000035996">
    <property type="component" value="Unassembled WGS sequence"/>
</dbReference>
<evidence type="ECO:0000256" key="6">
    <source>
        <dbReference type="ARBA" id="ARBA00022723"/>
    </source>
</evidence>
<dbReference type="Pfam" id="PF02537">
    <property type="entry name" value="CRCB"/>
    <property type="match status" value="1"/>
</dbReference>
<keyword evidence="2 15" id="KW-0813">Transport</keyword>
<keyword evidence="4" id="KW-0997">Cell inner membrane</keyword>
<dbReference type="GO" id="GO:0062054">
    <property type="term" value="F:fluoride channel activity"/>
    <property type="evidence" value="ECO:0007669"/>
    <property type="project" value="UniProtKB-UniRule"/>
</dbReference>
<keyword evidence="6 15" id="KW-0479">Metal-binding</keyword>
<dbReference type="NCBIfam" id="TIGR00494">
    <property type="entry name" value="crcB"/>
    <property type="match status" value="1"/>
</dbReference>
<feature type="transmembrane region" description="Helical" evidence="15">
    <location>
        <begin position="64"/>
        <end position="87"/>
    </location>
</feature>
<keyword evidence="3 15" id="KW-1003">Cell membrane</keyword>
<dbReference type="GO" id="GO:0005886">
    <property type="term" value="C:plasma membrane"/>
    <property type="evidence" value="ECO:0007669"/>
    <property type="project" value="UniProtKB-SubCell"/>
</dbReference>
<evidence type="ECO:0000256" key="10">
    <source>
        <dbReference type="ARBA" id="ARBA00023136"/>
    </source>
</evidence>
<feature type="transmembrane region" description="Helical" evidence="15">
    <location>
        <begin position="30"/>
        <end position="52"/>
    </location>
</feature>
<dbReference type="PANTHER" id="PTHR28259">
    <property type="entry name" value="FLUORIDE EXPORT PROTEIN 1-RELATED"/>
    <property type="match status" value="1"/>
</dbReference>
<organism evidence="16 17">
    <name type="scientific">Guptibacillus hwajinpoensis</name>
    <dbReference type="NCBI Taxonomy" id="208199"/>
    <lineage>
        <taxon>Bacteria</taxon>
        <taxon>Bacillati</taxon>
        <taxon>Bacillota</taxon>
        <taxon>Bacilli</taxon>
        <taxon>Bacillales</taxon>
        <taxon>Guptibacillaceae</taxon>
        <taxon>Guptibacillus</taxon>
    </lineage>
</organism>
<name>A0A0J6CND5_9BACL</name>
<comment type="similarity">
    <text evidence="12 15">Belongs to the fluoride channel Fluc/FEX (TC 1.A.43) family.</text>
</comment>
<dbReference type="GO" id="GO:0140114">
    <property type="term" value="P:cellular detoxification of fluoride"/>
    <property type="evidence" value="ECO:0007669"/>
    <property type="project" value="UniProtKB-UniRule"/>
</dbReference>
<feature type="binding site" evidence="15">
    <location>
        <position position="72"/>
    </location>
    <ligand>
        <name>Na(+)</name>
        <dbReference type="ChEBI" id="CHEBI:29101"/>
        <note>structural</note>
    </ligand>
</feature>
<evidence type="ECO:0000256" key="12">
    <source>
        <dbReference type="ARBA" id="ARBA00035120"/>
    </source>
</evidence>
<keyword evidence="7 15" id="KW-1133">Transmembrane helix</keyword>
<feature type="binding site" evidence="15">
    <location>
        <position position="75"/>
    </location>
    <ligand>
        <name>Na(+)</name>
        <dbReference type="ChEBI" id="CHEBI:29101"/>
        <note>structural</note>
    </ligand>
</feature>
<keyword evidence="5 15" id="KW-0812">Transmembrane</keyword>
<evidence type="ECO:0000256" key="3">
    <source>
        <dbReference type="ARBA" id="ARBA00022475"/>
    </source>
</evidence>
<dbReference type="HAMAP" id="MF_00454">
    <property type="entry name" value="FluC"/>
    <property type="match status" value="1"/>
</dbReference>
<dbReference type="GO" id="GO:0046872">
    <property type="term" value="F:metal ion binding"/>
    <property type="evidence" value="ECO:0007669"/>
    <property type="project" value="UniProtKB-KW"/>
</dbReference>
<proteinExistence type="inferred from homology"/>
<evidence type="ECO:0000256" key="15">
    <source>
        <dbReference type="HAMAP-Rule" id="MF_00454"/>
    </source>
</evidence>
<evidence type="ECO:0000256" key="2">
    <source>
        <dbReference type="ARBA" id="ARBA00022448"/>
    </source>
</evidence>
<keyword evidence="11 15" id="KW-0407">Ion channel</keyword>
<reference evidence="16" key="1">
    <citation type="submission" date="2015-06" db="EMBL/GenBank/DDBJ databases">
        <authorList>
            <person name="Liu B."/>
            <person name="Wang J."/>
            <person name="Zhu Y."/>
            <person name="Liu G."/>
            <person name="Chen Q."/>
            <person name="Zheng C."/>
            <person name="Che J."/>
            <person name="Ge C."/>
            <person name="Shi H."/>
            <person name="Pan Z."/>
            <person name="Liu X."/>
        </authorList>
    </citation>
    <scope>NUCLEOTIDE SEQUENCE [LARGE SCALE GENOMIC DNA]</scope>
    <source>
        <strain evidence="16">DSM 16346</strain>
    </source>
</reference>
<dbReference type="AlphaFoldDB" id="A0A0J6CND5"/>
<evidence type="ECO:0000256" key="4">
    <source>
        <dbReference type="ARBA" id="ARBA00022519"/>
    </source>
</evidence>
<evidence type="ECO:0000256" key="9">
    <source>
        <dbReference type="ARBA" id="ARBA00023065"/>
    </source>
</evidence>
<comment type="caution">
    <text evidence="16">The sequence shown here is derived from an EMBL/GenBank/DDBJ whole genome shotgun (WGS) entry which is preliminary data.</text>
</comment>
<evidence type="ECO:0000313" key="17">
    <source>
        <dbReference type="Proteomes" id="UP000035996"/>
    </source>
</evidence>
<evidence type="ECO:0000313" key="16">
    <source>
        <dbReference type="EMBL" id="KMM37741.1"/>
    </source>
</evidence>
<comment type="catalytic activity">
    <reaction evidence="13">
        <text>fluoride(in) = fluoride(out)</text>
        <dbReference type="Rhea" id="RHEA:76159"/>
        <dbReference type="ChEBI" id="CHEBI:17051"/>
    </reaction>
    <physiologicalReaction direction="left-to-right" evidence="13">
        <dbReference type="Rhea" id="RHEA:76160"/>
    </physiologicalReaction>
</comment>
<evidence type="ECO:0000256" key="14">
    <source>
        <dbReference type="ARBA" id="ARBA00049940"/>
    </source>
</evidence>
<evidence type="ECO:0000256" key="11">
    <source>
        <dbReference type="ARBA" id="ARBA00023303"/>
    </source>
</evidence>
<dbReference type="STRING" id="157733.AB986_16200"/>
<evidence type="ECO:0000256" key="1">
    <source>
        <dbReference type="ARBA" id="ARBA00004651"/>
    </source>
</evidence>
<sequence>MQLKNSLAIVSGGALGATLRAMIGTGLNGVPVSTFLVNVTGSIILGFFYQFVQSNHRISGTLKKFIATGILGSFTTFSTYSLDLFVYVREGQFFVAFLYGIGSILLGIIGILLGMTIARKMRRNPAWNG</sequence>
<evidence type="ECO:0000256" key="8">
    <source>
        <dbReference type="ARBA" id="ARBA00023053"/>
    </source>
</evidence>
<comment type="subcellular location">
    <subcellularLocation>
        <location evidence="1 15">Cell membrane</location>
        <topology evidence="1 15">Multi-pass membrane protein</topology>
    </subcellularLocation>
</comment>
<dbReference type="InterPro" id="IPR003691">
    <property type="entry name" value="FluC"/>
</dbReference>
<protein>
    <recommendedName>
        <fullName evidence="15">Fluoride-specific ion channel FluC</fullName>
    </recommendedName>
</protein>
<keyword evidence="10 15" id="KW-0472">Membrane</keyword>
<evidence type="ECO:0000256" key="5">
    <source>
        <dbReference type="ARBA" id="ARBA00022692"/>
    </source>
</evidence>
<dbReference type="PANTHER" id="PTHR28259:SF18">
    <property type="entry name" value="FLUORIDE-SPECIFIC ION CHANNEL FLUC"/>
    <property type="match status" value="1"/>
</dbReference>
<dbReference type="EMBL" id="LELK01000004">
    <property type="protein sequence ID" value="KMM37741.1"/>
    <property type="molecule type" value="Genomic_DNA"/>
</dbReference>
<gene>
    <name evidence="15" type="primary">fluC</name>
    <name evidence="15" type="synonym">crcB</name>
    <name evidence="16" type="ORF">AB986_16200</name>
</gene>
<feature type="transmembrane region" description="Helical" evidence="15">
    <location>
        <begin position="93"/>
        <end position="113"/>
    </location>
</feature>
<evidence type="ECO:0000256" key="7">
    <source>
        <dbReference type="ARBA" id="ARBA00022989"/>
    </source>
</evidence>
<keyword evidence="17" id="KW-1185">Reference proteome</keyword>
<keyword evidence="8 15" id="KW-0915">Sodium</keyword>
<keyword evidence="9 15" id="KW-0406">Ion transport</keyword>
<evidence type="ECO:0000256" key="13">
    <source>
        <dbReference type="ARBA" id="ARBA00035585"/>
    </source>
</evidence>
<comment type="activity regulation">
    <text evidence="15">Na(+) is not transported, but it plays an essential structural role and its presence is essential for fluoride channel function.</text>
</comment>
<comment type="function">
    <text evidence="14 15">Fluoride-specific ion channel. Important for reducing fluoride concentration in the cell, thus reducing its toxicity.</text>
</comment>